<dbReference type="Pfam" id="PF14135">
    <property type="entry name" value="DUF4302"/>
    <property type="match status" value="1"/>
</dbReference>
<dbReference type="InterPro" id="IPR025396">
    <property type="entry name" value="DUF4302"/>
</dbReference>
<protein>
    <submittedName>
        <fullName evidence="1">DUF4302 domain-containing protein</fullName>
    </submittedName>
</protein>
<dbReference type="PROSITE" id="PS51257">
    <property type="entry name" value="PROKAR_LIPOPROTEIN"/>
    <property type="match status" value="1"/>
</dbReference>
<dbReference type="RefSeq" id="WP_377110818.1">
    <property type="nucleotide sequence ID" value="NZ_JBHTHZ010000001.1"/>
</dbReference>
<accession>A0ABW3APC6</accession>
<sequence length="438" mass="48837">MKKLLIYISLSLALFTSCRKGQVDPAPGERPEERTEAKLKEYETALTGSKNGWIGYLYPQGGGGFSFFLKFNDKNRVTMLADISDESTQNGFESSYRLKSVLAPSLLFDTYNYMHILADPTPEVNGGVAGWGLYSDFEFSFEEIKGDTITLHGNLLDSKLILIKATAQQEEAYNNKVLNVLIHDVLDYTDANTNLFVQLGDDTKIQTSINIGTKVFTLNWLKDGVISQSSSAFAFTLTGITLQQPVEYEGKKIYNLTWDSTKKEFYAEVDGKKVVIQSSPTPILPLHLLIGVSYNNIIVPDATNYAGWGSDFVTRRAQAAAAMLAGRYGLRMDRMQCVFDTFSSKMTITLDIYQGQNKFLADFPYSYSKTTDGVYKFTAANLSGNASLIKDNMAPLTQQRLDVDHFTLDYYINSANGQILGQFKSVEHPDFTFTGTLN</sequence>
<proteinExistence type="predicted"/>
<organism evidence="1 2">
    <name type="scientific">Mucilaginibacter litoreus</name>
    <dbReference type="NCBI Taxonomy" id="1048221"/>
    <lineage>
        <taxon>Bacteria</taxon>
        <taxon>Pseudomonadati</taxon>
        <taxon>Bacteroidota</taxon>
        <taxon>Sphingobacteriia</taxon>
        <taxon>Sphingobacteriales</taxon>
        <taxon>Sphingobacteriaceae</taxon>
        <taxon>Mucilaginibacter</taxon>
    </lineage>
</organism>
<keyword evidence="2" id="KW-1185">Reference proteome</keyword>
<reference evidence="2" key="1">
    <citation type="journal article" date="2019" name="Int. J. Syst. Evol. Microbiol.">
        <title>The Global Catalogue of Microorganisms (GCM) 10K type strain sequencing project: providing services to taxonomists for standard genome sequencing and annotation.</title>
        <authorList>
            <consortium name="The Broad Institute Genomics Platform"/>
            <consortium name="The Broad Institute Genome Sequencing Center for Infectious Disease"/>
            <person name="Wu L."/>
            <person name="Ma J."/>
        </authorList>
    </citation>
    <scope>NUCLEOTIDE SEQUENCE [LARGE SCALE GENOMIC DNA]</scope>
    <source>
        <strain evidence="2">CCUG 61484</strain>
    </source>
</reference>
<evidence type="ECO:0000313" key="2">
    <source>
        <dbReference type="Proteomes" id="UP001597010"/>
    </source>
</evidence>
<dbReference type="Proteomes" id="UP001597010">
    <property type="component" value="Unassembled WGS sequence"/>
</dbReference>
<name>A0ABW3APC6_9SPHI</name>
<dbReference type="EMBL" id="JBHTHZ010000001">
    <property type="protein sequence ID" value="MFD0792109.1"/>
    <property type="molecule type" value="Genomic_DNA"/>
</dbReference>
<gene>
    <name evidence="1" type="ORF">ACFQZX_00690</name>
</gene>
<comment type="caution">
    <text evidence="1">The sequence shown here is derived from an EMBL/GenBank/DDBJ whole genome shotgun (WGS) entry which is preliminary data.</text>
</comment>
<evidence type="ECO:0000313" key="1">
    <source>
        <dbReference type="EMBL" id="MFD0792109.1"/>
    </source>
</evidence>